<dbReference type="GO" id="GO:0007165">
    <property type="term" value="P:signal transduction"/>
    <property type="evidence" value="ECO:0007669"/>
    <property type="project" value="InterPro"/>
</dbReference>
<dbReference type="InParanoid" id="A0A2H3CWP9"/>
<dbReference type="Gene3D" id="1.10.400.10">
    <property type="entry name" value="GI Alpha 1, domain 2-like"/>
    <property type="match status" value="1"/>
</dbReference>
<accession>A0A2H3CWP9</accession>
<name>A0A2H3CWP9_ARMGA</name>
<sequence length="127" mass="14309">MLLFDFQLASTLIQFQKESGLWKRIVQLNLINSIKIILDTLQSEWSPDNEASTSLCQEHRLLHLRLSLMLGCEAAFNKILSLNPEVLEASDDILSLWVDPAVQDVLRSSEIHLQDSSGLIEADFSSV</sequence>
<protein>
    <submittedName>
        <fullName evidence="1">Uncharacterized protein</fullName>
    </submittedName>
</protein>
<dbReference type="OrthoDB" id="5817230at2759"/>
<proteinExistence type="predicted"/>
<dbReference type="STRING" id="47427.A0A2H3CWP9"/>
<dbReference type="EMBL" id="KZ293744">
    <property type="protein sequence ID" value="PBK80513.1"/>
    <property type="molecule type" value="Genomic_DNA"/>
</dbReference>
<reference evidence="2" key="1">
    <citation type="journal article" date="2017" name="Nat. Ecol. Evol.">
        <title>Genome expansion and lineage-specific genetic innovations in the forest pathogenic fungi Armillaria.</title>
        <authorList>
            <person name="Sipos G."/>
            <person name="Prasanna A.N."/>
            <person name="Walter M.C."/>
            <person name="O'Connor E."/>
            <person name="Balint B."/>
            <person name="Krizsan K."/>
            <person name="Kiss B."/>
            <person name="Hess J."/>
            <person name="Varga T."/>
            <person name="Slot J."/>
            <person name="Riley R."/>
            <person name="Boka B."/>
            <person name="Rigling D."/>
            <person name="Barry K."/>
            <person name="Lee J."/>
            <person name="Mihaltcheva S."/>
            <person name="LaButti K."/>
            <person name="Lipzen A."/>
            <person name="Waldron R."/>
            <person name="Moloney N.M."/>
            <person name="Sperisen C."/>
            <person name="Kredics L."/>
            <person name="Vagvoelgyi C."/>
            <person name="Patrignani A."/>
            <person name="Fitzpatrick D."/>
            <person name="Nagy I."/>
            <person name="Doyle S."/>
            <person name="Anderson J.B."/>
            <person name="Grigoriev I.V."/>
            <person name="Gueldener U."/>
            <person name="Muensterkoetter M."/>
            <person name="Nagy L.G."/>
        </authorList>
    </citation>
    <scope>NUCLEOTIDE SEQUENCE [LARGE SCALE GENOMIC DNA]</scope>
    <source>
        <strain evidence="2">Ar21-2</strain>
    </source>
</reference>
<dbReference type="SUPFAM" id="SSF47895">
    <property type="entry name" value="Transducin (alpha subunit), insertion domain"/>
    <property type="match status" value="1"/>
</dbReference>
<dbReference type="Proteomes" id="UP000217790">
    <property type="component" value="Unassembled WGS sequence"/>
</dbReference>
<keyword evidence="2" id="KW-1185">Reference proteome</keyword>
<dbReference type="AlphaFoldDB" id="A0A2H3CWP9"/>
<gene>
    <name evidence="1" type="ORF">ARMGADRAFT_1040042</name>
</gene>
<evidence type="ECO:0000313" key="1">
    <source>
        <dbReference type="EMBL" id="PBK80513.1"/>
    </source>
</evidence>
<organism evidence="1 2">
    <name type="scientific">Armillaria gallica</name>
    <name type="common">Bulbous honey fungus</name>
    <name type="synonym">Armillaria bulbosa</name>
    <dbReference type="NCBI Taxonomy" id="47427"/>
    <lineage>
        <taxon>Eukaryota</taxon>
        <taxon>Fungi</taxon>
        <taxon>Dikarya</taxon>
        <taxon>Basidiomycota</taxon>
        <taxon>Agaricomycotina</taxon>
        <taxon>Agaricomycetes</taxon>
        <taxon>Agaricomycetidae</taxon>
        <taxon>Agaricales</taxon>
        <taxon>Marasmiineae</taxon>
        <taxon>Physalacriaceae</taxon>
        <taxon>Armillaria</taxon>
    </lineage>
</organism>
<dbReference type="InterPro" id="IPR011025">
    <property type="entry name" value="GproteinA_insert"/>
</dbReference>
<evidence type="ECO:0000313" key="2">
    <source>
        <dbReference type="Proteomes" id="UP000217790"/>
    </source>
</evidence>